<dbReference type="Proteomes" id="UP001158730">
    <property type="component" value="Unassembled WGS sequence"/>
</dbReference>
<dbReference type="EMBL" id="JAOBYN010000059">
    <property type="protein sequence ID" value="MDH1057408.1"/>
    <property type="molecule type" value="Genomic_DNA"/>
</dbReference>
<protein>
    <submittedName>
        <fullName evidence="1">IS110 family transposase</fullName>
    </submittedName>
</protein>
<accession>A0AA42N4I0</accession>
<reference evidence="1" key="1">
    <citation type="submission" date="2022-09" db="EMBL/GenBank/DDBJ databases">
        <title>Intensive care unit water sources are persistently colonized with multi-drug resistant bacteria and are the site of extensive horizontal gene transfer of antibiotic resistance genes.</title>
        <authorList>
            <person name="Diorio-Toth L."/>
        </authorList>
    </citation>
    <scope>NUCLEOTIDE SEQUENCE</scope>
    <source>
        <strain evidence="1">GD03990</strain>
    </source>
</reference>
<gene>
    <name evidence="1" type="ORF">N5C05_21985</name>
</gene>
<proteinExistence type="predicted"/>
<name>A0AA42N4I0_AQUAC</name>
<evidence type="ECO:0000313" key="1">
    <source>
        <dbReference type="EMBL" id="MDH1057408.1"/>
    </source>
</evidence>
<evidence type="ECO:0000313" key="2">
    <source>
        <dbReference type="Proteomes" id="UP001158730"/>
    </source>
</evidence>
<organism evidence="1 2">
    <name type="scientific">Aquipseudomonas alcaligenes</name>
    <name type="common">Pseudomonas alcaligenes</name>
    <dbReference type="NCBI Taxonomy" id="43263"/>
    <lineage>
        <taxon>Bacteria</taxon>
        <taxon>Pseudomonadati</taxon>
        <taxon>Pseudomonadota</taxon>
        <taxon>Gammaproteobacteria</taxon>
        <taxon>Pseudomonadales</taxon>
        <taxon>Pseudomonadaceae</taxon>
        <taxon>Aquipseudomonas</taxon>
    </lineage>
</organism>
<feature type="non-terminal residue" evidence="1">
    <location>
        <position position="86"/>
    </location>
</feature>
<dbReference type="AlphaFoldDB" id="A0AA42N4I0"/>
<sequence>MKRIAVDLAKSVYQVAESIHVGRVDRRRRLDPEAFRRYVQEQPEPVEWVMEACGTAHYWGRVAQARGHRVVLLHPRYVRPYRRRNK</sequence>
<comment type="caution">
    <text evidence="1">The sequence shown here is derived from an EMBL/GenBank/DDBJ whole genome shotgun (WGS) entry which is preliminary data.</text>
</comment>